<organism evidence="1 2">
    <name type="scientific">Epilithonimonas bovis DSM 19482</name>
    <dbReference type="NCBI Taxonomy" id="1121284"/>
    <lineage>
        <taxon>Bacteria</taxon>
        <taxon>Pseudomonadati</taxon>
        <taxon>Bacteroidota</taxon>
        <taxon>Flavobacteriia</taxon>
        <taxon>Flavobacteriales</taxon>
        <taxon>Weeksellaceae</taxon>
        <taxon>Chryseobacterium group</taxon>
        <taxon>Epilithonimonas</taxon>
    </lineage>
</organism>
<dbReference type="STRING" id="1121284.SAMN05660493_00985"/>
<dbReference type="EMBL" id="FTPU01000008">
    <property type="protein sequence ID" value="SIT96308.1"/>
    <property type="molecule type" value="Genomic_DNA"/>
</dbReference>
<evidence type="ECO:0000313" key="1">
    <source>
        <dbReference type="EMBL" id="SIT96308.1"/>
    </source>
</evidence>
<sequence>MILSAFGLLITSCKSAAQGSKIQSVSYTNTYGRGGSTSVTATKDTITAVGAGGRVRDFPNFKKKTDPKIWNKIVSGLDITTLDNTKNGARRGVFDGNDEIFTIITTDKEYQIINASADAENYKQLEKLKATLNSLLPDYQK</sequence>
<reference evidence="2" key="1">
    <citation type="submission" date="2016-10" db="EMBL/GenBank/DDBJ databases">
        <authorList>
            <person name="Varghese N."/>
            <person name="Submissions S."/>
        </authorList>
    </citation>
    <scope>NUCLEOTIDE SEQUENCE [LARGE SCALE GENOMIC DNA]</scope>
    <source>
        <strain evidence="2">DSM 19482</strain>
    </source>
</reference>
<gene>
    <name evidence="1" type="ORF">SAMN05660493_00985</name>
</gene>
<evidence type="ECO:0000313" key="2">
    <source>
        <dbReference type="Proteomes" id="UP000187261"/>
    </source>
</evidence>
<name>A0A1U7PX10_9FLAO</name>
<proteinExistence type="predicted"/>
<accession>A0A1U7PX10</accession>
<dbReference type="Proteomes" id="UP000187261">
    <property type="component" value="Unassembled WGS sequence"/>
</dbReference>
<dbReference type="AlphaFoldDB" id="A0A1U7PX10"/>
<protein>
    <submittedName>
        <fullName evidence="1">Uncharacterized protein</fullName>
    </submittedName>
</protein>
<keyword evidence="2" id="KW-1185">Reference proteome</keyword>